<dbReference type="GO" id="GO:0005634">
    <property type="term" value="C:nucleus"/>
    <property type="evidence" value="ECO:0007669"/>
    <property type="project" value="UniProtKB-SubCell"/>
</dbReference>
<dbReference type="GO" id="GO:0005739">
    <property type="term" value="C:mitochondrion"/>
    <property type="evidence" value="ECO:0007669"/>
    <property type="project" value="UniProtKB-SubCell"/>
</dbReference>
<evidence type="ECO:0000256" key="5">
    <source>
        <dbReference type="ARBA" id="ARBA00023054"/>
    </source>
</evidence>
<evidence type="ECO:0000256" key="13">
    <source>
        <dbReference type="ARBA" id="ARBA00060144"/>
    </source>
</evidence>
<dbReference type="InterPro" id="IPR043035">
    <property type="entry name" value="Ribosomal_mL64_sf"/>
</dbReference>
<dbReference type="AlphaFoldDB" id="A0A915IE18"/>
<dbReference type="PANTHER" id="PTHR31761:SF1">
    <property type="entry name" value="LARGE RIBOSOMAL SUBUNIT PROTEIN ML64"/>
    <property type="match status" value="1"/>
</dbReference>
<organism evidence="14 15">
    <name type="scientific">Romanomermis culicivorax</name>
    <name type="common">Nematode worm</name>
    <dbReference type="NCBI Taxonomy" id="13658"/>
    <lineage>
        <taxon>Eukaryota</taxon>
        <taxon>Metazoa</taxon>
        <taxon>Ecdysozoa</taxon>
        <taxon>Nematoda</taxon>
        <taxon>Enoplea</taxon>
        <taxon>Dorylaimia</taxon>
        <taxon>Mermithida</taxon>
        <taxon>Mermithoidea</taxon>
        <taxon>Mermithidae</taxon>
        <taxon>Romanomermis</taxon>
    </lineage>
</organism>
<keyword evidence="9" id="KW-0131">Cell cycle</keyword>
<evidence type="ECO:0000256" key="10">
    <source>
        <dbReference type="ARBA" id="ARBA00030700"/>
    </source>
</evidence>
<evidence type="ECO:0000256" key="9">
    <source>
        <dbReference type="ARBA" id="ARBA00023306"/>
    </source>
</evidence>
<keyword evidence="14" id="KW-1185">Reference proteome</keyword>
<keyword evidence="5" id="KW-0175">Coiled coil</keyword>
<keyword evidence="6" id="KW-0496">Mitochondrion</keyword>
<evidence type="ECO:0000313" key="15">
    <source>
        <dbReference type="WBParaSite" id="nRc.2.0.1.t12048-RA"/>
    </source>
</evidence>
<comment type="similarity">
    <text evidence="3">Belongs to the mitochondrion-specific ribosomal protein mL64 family.</text>
</comment>
<dbReference type="GO" id="GO:1990904">
    <property type="term" value="C:ribonucleoprotein complex"/>
    <property type="evidence" value="ECO:0007669"/>
    <property type="project" value="UniProtKB-KW"/>
</dbReference>
<evidence type="ECO:0000256" key="6">
    <source>
        <dbReference type="ARBA" id="ARBA00023128"/>
    </source>
</evidence>
<evidence type="ECO:0000256" key="3">
    <source>
        <dbReference type="ARBA" id="ARBA00005421"/>
    </source>
</evidence>
<evidence type="ECO:0000313" key="14">
    <source>
        <dbReference type="Proteomes" id="UP000887565"/>
    </source>
</evidence>
<evidence type="ECO:0000256" key="4">
    <source>
        <dbReference type="ARBA" id="ARBA00022980"/>
    </source>
</evidence>
<protein>
    <recommendedName>
        <fullName evidence="11">Large ribosomal subunit protein mL64</fullName>
    </recommendedName>
    <alternativeName>
        <fullName evidence="10">39S ribosomal protein L59, mitochondrial</fullName>
    </alternativeName>
    <alternativeName>
        <fullName evidence="12">Growth arrest and DNA damage-inducible proteins-interacting protein 1</fullName>
    </alternativeName>
</protein>
<comment type="function">
    <text evidence="13">Acts as a negative regulator of G1 to S cell cycle phase progression by inhibiting cyclin-dependent kinases. Inhibitory effects are additive with GADD45 proteins but also occur in the absence of GADD45 proteins. Acts as a repressor of the orphan nuclear receptor NR4A1 by inhibiting AB domain-mediated transcriptional activity. May be involved in the hormone-mediated regulation of NR4A1 transcriptional activity. May play a role in mitochondrial protein synthesis.</text>
</comment>
<dbReference type="OMA" id="EPHSWIH"/>
<evidence type="ECO:0000256" key="7">
    <source>
        <dbReference type="ARBA" id="ARBA00023242"/>
    </source>
</evidence>
<evidence type="ECO:0000256" key="1">
    <source>
        <dbReference type="ARBA" id="ARBA00004123"/>
    </source>
</evidence>
<evidence type="ECO:0000256" key="12">
    <source>
        <dbReference type="ARBA" id="ARBA00035485"/>
    </source>
</evidence>
<accession>A0A915IE18</accession>
<evidence type="ECO:0000256" key="8">
    <source>
        <dbReference type="ARBA" id="ARBA00023274"/>
    </source>
</evidence>
<evidence type="ECO:0000256" key="2">
    <source>
        <dbReference type="ARBA" id="ARBA00004173"/>
    </source>
</evidence>
<dbReference type="Gene3D" id="6.10.280.120">
    <property type="entry name" value="Growth arrest and DNA-damage-inducible proteins-interacting protein 1"/>
    <property type="match status" value="1"/>
</dbReference>
<name>A0A915IE18_ROMCU</name>
<dbReference type="Proteomes" id="UP000887565">
    <property type="component" value="Unplaced"/>
</dbReference>
<sequence>MLRRTRSKILISPKSRSEIFYSTAVKSAEKIETSSIDNDFDYDNENAVQSLKNVQLKKYENLKDLSKLRSWHRAQIRDEMTPPDFFKWQKERWALKERYAKYGEASGVEPGVLWMNAQELAEKRTLDAQFNPNLVDTIKEFMAKNEAVEKSKLEKIKLVDENLKIYPKLMKEFLKKKEDKYLEIEKAQELRAKKLKEVRDSFGYKIDESDPRFKVKLMMKQEEEKAVTRIAKKKEKQAKMLERLQAMTASLAAQMPDATDRSEGNSQ</sequence>
<dbReference type="GO" id="GO:0005840">
    <property type="term" value="C:ribosome"/>
    <property type="evidence" value="ECO:0007669"/>
    <property type="project" value="UniProtKB-KW"/>
</dbReference>
<keyword evidence="8" id="KW-0687">Ribonucleoprotein</keyword>
<proteinExistence type="inferred from homology"/>
<dbReference type="Pfam" id="PF10147">
    <property type="entry name" value="CR6_interact"/>
    <property type="match status" value="1"/>
</dbReference>
<comment type="subcellular location">
    <subcellularLocation>
        <location evidence="2">Mitochondrion</location>
    </subcellularLocation>
    <subcellularLocation>
        <location evidence="1">Nucleus</location>
    </subcellularLocation>
</comment>
<dbReference type="PANTHER" id="PTHR31761">
    <property type="entry name" value="GROWTH ARREST AND DNA DAMAGE-INDUCIBLE PROTEINS-INTERACTING PROTEIN 1 GADD45GIP1"/>
    <property type="match status" value="1"/>
</dbReference>
<evidence type="ECO:0000256" key="11">
    <source>
        <dbReference type="ARBA" id="ARBA00035184"/>
    </source>
</evidence>
<dbReference type="InterPro" id="IPR018472">
    <property type="entry name" value="Ribosomal_mL64"/>
</dbReference>
<reference evidence="15" key="1">
    <citation type="submission" date="2022-11" db="UniProtKB">
        <authorList>
            <consortium name="WormBaseParasite"/>
        </authorList>
    </citation>
    <scope>IDENTIFICATION</scope>
</reference>
<keyword evidence="7" id="KW-0539">Nucleus</keyword>
<keyword evidence="4" id="KW-0689">Ribosomal protein</keyword>
<dbReference type="WBParaSite" id="nRc.2.0.1.t12048-RA">
    <property type="protein sequence ID" value="nRc.2.0.1.t12048-RA"/>
    <property type="gene ID" value="nRc.2.0.1.g12048"/>
</dbReference>